<evidence type="ECO:0000256" key="4">
    <source>
        <dbReference type="ARBA" id="ARBA00026121"/>
    </source>
</evidence>
<dbReference type="PANTHER" id="PTHR43272">
    <property type="entry name" value="LONG-CHAIN-FATTY-ACID--COA LIGASE"/>
    <property type="match status" value="1"/>
</dbReference>
<evidence type="ECO:0000256" key="2">
    <source>
        <dbReference type="ARBA" id="ARBA00022832"/>
    </source>
</evidence>
<name>A0AAW0YQF5_CHEQU</name>
<keyword evidence="2" id="KW-0276">Fatty acid metabolism</keyword>
<dbReference type="Pfam" id="PF23562">
    <property type="entry name" value="AMP-binding_C_3"/>
    <property type="match status" value="1"/>
</dbReference>
<gene>
    <name evidence="6" type="ORF">OTU49_001568</name>
</gene>
<dbReference type="GO" id="GO:0016020">
    <property type="term" value="C:membrane"/>
    <property type="evidence" value="ECO:0007669"/>
    <property type="project" value="TreeGrafter"/>
</dbReference>
<accession>A0AAW0YQF5</accession>
<reference evidence="6 7" key="1">
    <citation type="journal article" date="2024" name="BMC Genomics">
        <title>Genome assembly of redclaw crayfish (Cherax quadricarinatus) provides insights into its immune adaptation and hypoxia tolerance.</title>
        <authorList>
            <person name="Liu Z."/>
            <person name="Zheng J."/>
            <person name="Li H."/>
            <person name="Fang K."/>
            <person name="Wang S."/>
            <person name="He J."/>
            <person name="Zhou D."/>
            <person name="Weng S."/>
            <person name="Chi M."/>
            <person name="Gu Z."/>
            <person name="He J."/>
            <person name="Li F."/>
            <person name="Wang M."/>
        </authorList>
    </citation>
    <scope>NUCLEOTIDE SEQUENCE [LARGE SCALE GENOMIC DNA]</scope>
    <source>
        <strain evidence="6">ZL_2023a</strain>
    </source>
</reference>
<dbReference type="GO" id="GO:0005783">
    <property type="term" value="C:endoplasmic reticulum"/>
    <property type="evidence" value="ECO:0007669"/>
    <property type="project" value="TreeGrafter"/>
</dbReference>
<evidence type="ECO:0000313" key="6">
    <source>
        <dbReference type="EMBL" id="KAK8753781.1"/>
    </source>
</evidence>
<dbReference type="InterPro" id="IPR000873">
    <property type="entry name" value="AMP-dep_synth/lig_dom"/>
</dbReference>
<dbReference type="Gene3D" id="3.40.50.12780">
    <property type="entry name" value="N-terminal domain of ligase-like"/>
    <property type="match status" value="2"/>
</dbReference>
<dbReference type="EC" id="6.2.1.3" evidence="4"/>
<evidence type="ECO:0000259" key="5">
    <source>
        <dbReference type="Pfam" id="PF00501"/>
    </source>
</evidence>
<evidence type="ECO:0000313" key="7">
    <source>
        <dbReference type="Proteomes" id="UP001445076"/>
    </source>
</evidence>
<sequence>TKMGDLEAASEEFRNGPDQILPAVSNKTTAADGAVQLFITDEEAIAEPPFSVYTMLKRKAEEYPQHPALAVKKGGVWRYWTYKQYFEESKTVAKAFIRLGLERFHGVCIMGFNSPEWLIANFGAIYAGGIAAGVYTTNSAEACRHLALNCQAQIILVENQELLNKFLAVKRFLPHIKALIQWEGIPGAPGVLSWAELLAVGMAEPDTLLQDRLSLSAVNQCCTLIYTSGTTGPPKGVMCSQDHLTWGGVQYQVNESNLKTAHEVVVSYLPLSHLAAQMLDIYLACTLAATVFFAQPDALKGSLLETLVEVQPSCVLAVPRVWEKIYEKMQEAASAVGTVKKSLSSWARHHGLNYYTALYEGRSLTRYEKTANALAKKLVLNKVKYALGLSRTKFLCSGGAPISKEILEYFTSLDLPIMEGYGLSESLSICSMSYVEPGKFKFGSVGKILAQTTAKLQTYEGCKRGEGEICMKGRNIFMGYLGLPDETNATIDDEGWLHSGDIGSLDDDGFLYITGRIKELVITAGGENIPPVLIENAVKKHLPFINYAVLIGDKRRYLSMLLTLKSECDENTGEPLPVLTPACQAIMKDIGLQIRTTHEALAEVTANPRGALAELIQRGIERYNEEDAVSNAQRIHKWTLLPQDFSLPTGELNNTLKLKRRFLMEKYKDVIDSMYSLGGELSSKL</sequence>
<keyword evidence="1" id="KW-0436">Ligase</keyword>
<dbReference type="PROSITE" id="PS00455">
    <property type="entry name" value="AMP_BINDING"/>
    <property type="match status" value="1"/>
</dbReference>
<dbReference type="EMBL" id="JARKIK010000002">
    <property type="protein sequence ID" value="KAK8753781.1"/>
    <property type="molecule type" value="Genomic_DNA"/>
</dbReference>
<dbReference type="PANTHER" id="PTHR43272:SF32">
    <property type="entry name" value="AMP-DEPENDENT SYNTHETASE_LIGASE DOMAIN-CONTAINING PROTEIN"/>
    <property type="match status" value="1"/>
</dbReference>
<dbReference type="SUPFAM" id="SSF56801">
    <property type="entry name" value="Acetyl-CoA synthetase-like"/>
    <property type="match status" value="1"/>
</dbReference>
<dbReference type="Proteomes" id="UP001445076">
    <property type="component" value="Unassembled WGS sequence"/>
</dbReference>
<protein>
    <recommendedName>
        <fullName evidence="4">long-chain-fatty-acid--CoA ligase</fullName>
        <ecNumber evidence="4">6.2.1.3</ecNumber>
    </recommendedName>
</protein>
<organism evidence="6 7">
    <name type="scientific">Cherax quadricarinatus</name>
    <name type="common">Australian red claw crayfish</name>
    <dbReference type="NCBI Taxonomy" id="27406"/>
    <lineage>
        <taxon>Eukaryota</taxon>
        <taxon>Metazoa</taxon>
        <taxon>Ecdysozoa</taxon>
        <taxon>Arthropoda</taxon>
        <taxon>Crustacea</taxon>
        <taxon>Multicrustacea</taxon>
        <taxon>Malacostraca</taxon>
        <taxon>Eumalacostraca</taxon>
        <taxon>Eucarida</taxon>
        <taxon>Decapoda</taxon>
        <taxon>Pleocyemata</taxon>
        <taxon>Astacidea</taxon>
        <taxon>Parastacoidea</taxon>
        <taxon>Parastacidae</taxon>
        <taxon>Cherax</taxon>
    </lineage>
</organism>
<keyword evidence="3" id="KW-0443">Lipid metabolism</keyword>
<feature type="domain" description="AMP-dependent synthetase/ligase" evidence="5">
    <location>
        <begin position="57"/>
        <end position="481"/>
    </location>
</feature>
<dbReference type="InterPro" id="IPR020845">
    <property type="entry name" value="AMP-binding_CS"/>
</dbReference>
<comment type="caution">
    <text evidence="6">The sequence shown here is derived from an EMBL/GenBank/DDBJ whole genome shotgun (WGS) entry which is preliminary data.</text>
</comment>
<feature type="non-terminal residue" evidence="6">
    <location>
        <position position="1"/>
    </location>
</feature>
<dbReference type="AlphaFoldDB" id="A0AAW0YQF5"/>
<dbReference type="GO" id="GO:0004467">
    <property type="term" value="F:long-chain fatty acid-CoA ligase activity"/>
    <property type="evidence" value="ECO:0007669"/>
    <property type="project" value="UniProtKB-EC"/>
</dbReference>
<keyword evidence="7" id="KW-1185">Reference proteome</keyword>
<proteinExistence type="predicted"/>
<evidence type="ECO:0000256" key="1">
    <source>
        <dbReference type="ARBA" id="ARBA00022598"/>
    </source>
</evidence>
<dbReference type="Pfam" id="PF00501">
    <property type="entry name" value="AMP-binding"/>
    <property type="match status" value="1"/>
</dbReference>
<dbReference type="InterPro" id="IPR042099">
    <property type="entry name" value="ANL_N_sf"/>
</dbReference>
<evidence type="ECO:0000256" key="3">
    <source>
        <dbReference type="ARBA" id="ARBA00023098"/>
    </source>
</evidence>